<feature type="domain" description="F-box" evidence="2">
    <location>
        <begin position="31"/>
        <end position="74"/>
    </location>
</feature>
<evidence type="ECO:0000259" key="2">
    <source>
        <dbReference type="Pfam" id="PF12937"/>
    </source>
</evidence>
<name>A0AAV2H8Y9_LYMST</name>
<evidence type="ECO:0000256" key="1">
    <source>
        <dbReference type="SAM" id="MobiDB-lite"/>
    </source>
</evidence>
<evidence type="ECO:0000313" key="4">
    <source>
        <dbReference type="Proteomes" id="UP001497497"/>
    </source>
</evidence>
<evidence type="ECO:0000313" key="3">
    <source>
        <dbReference type="EMBL" id="CAL1530157.1"/>
    </source>
</evidence>
<proteinExistence type="predicted"/>
<dbReference type="InterPro" id="IPR032675">
    <property type="entry name" value="LRR_dom_sf"/>
</dbReference>
<dbReference type="Gene3D" id="3.80.10.10">
    <property type="entry name" value="Ribonuclease Inhibitor"/>
    <property type="match status" value="1"/>
</dbReference>
<organism evidence="3 4">
    <name type="scientific">Lymnaea stagnalis</name>
    <name type="common">Great pond snail</name>
    <name type="synonym">Helix stagnalis</name>
    <dbReference type="NCBI Taxonomy" id="6523"/>
    <lineage>
        <taxon>Eukaryota</taxon>
        <taxon>Metazoa</taxon>
        <taxon>Spiralia</taxon>
        <taxon>Lophotrochozoa</taxon>
        <taxon>Mollusca</taxon>
        <taxon>Gastropoda</taxon>
        <taxon>Heterobranchia</taxon>
        <taxon>Euthyneura</taxon>
        <taxon>Panpulmonata</taxon>
        <taxon>Hygrophila</taxon>
        <taxon>Lymnaeoidea</taxon>
        <taxon>Lymnaeidae</taxon>
        <taxon>Lymnaea</taxon>
    </lineage>
</organism>
<reference evidence="3 4" key="1">
    <citation type="submission" date="2024-04" db="EMBL/GenBank/DDBJ databases">
        <authorList>
            <consortium name="Genoscope - CEA"/>
            <person name="William W."/>
        </authorList>
    </citation>
    <scope>NUCLEOTIDE SEQUENCE [LARGE SCALE GENOMIC DNA]</scope>
</reference>
<sequence length="421" mass="48863">MNRNENKSKQLCTSIKKKKGQDHKNTEPSLWSQIPATVVLAIYMYLGDKDRVSMARVCQAWYQGFKVPALWRSRIIEFGEIRTEEEIEEEVSMNSETGTLKSYGKCAVKFAKQFPTSLQDIEIYFNHVYGQDGKVIVKDFKQFSACLDGAKLRNISIAYLDIGMVSRKMQKDVIDSFKRLLQNQRSLQKCQIKCSFFDLETGLQIIQCLAEASGATIEDLSLEGLFHNGTPINPKGRVLTEMQKFTGLSRIHFDYYFISEELAKSWVMACPNLSFIRLVSDEYIHPTHVVSCETWKSLVRTHPNLLVEFNASDIQDTKHMLDILSPAIPLFDLSWERFEDTTEFEMIRLLHRVAHYHRTIRYLSLRISGQFPNLDTKAVQNILSKCTKLLPFQCEKETNPVFHENKWNLSQNRWWFAQNNV</sequence>
<keyword evidence="4" id="KW-1185">Reference proteome</keyword>
<dbReference type="Gene3D" id="1.20.1280.50">
    <property type="match status" value="1"/>
</dbReference>
<comment type="caution">
    <text evidence="3">The sequence shown here is derived from an EMBL/GenBank/DDBJ whole genome shotgun (WGS) entry which is preliminary data.</text>
</comment>
<gene>
    <name evidence="3" type="ORF">GSLYS_00004290001</name>
</gene>
<protein>
    <recommendedName>
        <fullName evidence="2">F-box domain-containing protein</fullName>
    </recommendedName>
</protein>
<dbReference type="AlphaFoldDB" id="A0AAV2H8Y9"/>
<feature type="region of interest" description="Disordered" evidence="1">
    <location>
        <begin position="1"/>
        <end position="28"/>
    </location>
</feature>
<dbReference type="InterPro" id="IPR036047">
    <property type="entry name" value="F-box-like_dom_sf"/>
</dbReference>
<dbReference type="InterPro" id="IPR001810">
    <property type="entry name" value="F-box_dom"/>
</dbReference>
<dbReference type="SUPFAM" id="SSF81383">
    <property type="entry name" value="F-box domain"/>
    <property type="match status" value="1"/>
</dbReference>
<accession>A0AAV2H8Y9</accession>
<dbReference type="Proteomes" id="UP001497497">
    <property type="component" value="Unassembled WGS sequence"/>
</dbReference>
<dbReference type="EMBL" id="CAXITT010000063">
    <property type="protein sequence ID" value="CAL1530157.1"/>
    <property type="molecule type" value="Genomic_DNA"/>
</dbReference>
<dbReference type="Pfam" id="PF12937">
    <property type="entry name" value="F-box-like"/>
    <property type="match status" value="1"/>
</dbReference>